<accession>A0A562B9A0</accession>
<dbReference type="Gene3D" id="3.40.50.2000">
    <property type="entry name" value="Glycogen Phosphorylase B"/>
    <property type="match status" value="2"/>
</dbReference>
<dbReference type="EMBL" id="VLJN01000034">
    <property type="protein sequence ID" value="TWG81752.1"/>
    <property type="molecule type" value="Genomic_DNA"/>
</dbReference>
<feature type="domain" description="Glycosyltransferase subfamily 4-like N-terminal" evidence="4">
    <location>
        <begin position="23"/>
        <end position="198"/>
    </location>
</feature>
<dbReference type="InterPro" id="IPR001296">
    <property type="entry name" value="Glyco_trans_1"/>
</dbReference>
<evidence type="ECO:0000313" key="6">
    <source>
        <dbReference type="Proteomes" id="UP000318141"/>
    </source>
</evidence>
<evidence type="ECO:0000313" key="5">
    <source>
        <dbReference type="EMBL" id="TWG81752.1"/>
    </source>
</evidence>
<dbReference type="AlphaFoldDB" id="A0A562B9A0"/>
<dbReference type="CDD" id="cd03800">
    <property type="entry name" value="GT4_sucrose_synthase"/>
    <property type="match status" value="1"/>
</dbReference>
<dbReference type="PANTHER" id="PTHR12526:SF510">
    <property type="entry name" value="D-INOSITOL 3-PHOSPHATE GLYCOSYLTRANSFERASE"/>
    <property type="match status" value="1"/>
</dbReference>
<gene>
    <name evidence="5" type="ORF">L602_000400000710</name>
</gene>
<dbReference type="Pfam" id="PF00534">
    <property type="entry name" value="Glycos_transf_1"/>
    <property type="match status" value="1"/>
</dbReference>
<evidence type="ECO:0000259" key="4">
    <source>
        <dbReference type="Pfam" id="PF13439"/>
    </source>
</evidence>
<feature type="domain" description="Glycosyl transferase family 1" evidence="3">
    <location>
        <begin position="207"/>
        <end position="386"/>
    </location>
</feature>
<evidence type="ECO:0000259" key="3">
    <source>
        <dbReference type="Pfam" id="PF00534"/>
    </source>
</evidence>
<comment type="caution">
    <text evidence="5">The sequence shown here is derived from an EMBL/GenBank/DDBJ whole genome shotgun (WGS) entry which is preliminary data.</text>
</comment>
<dbReference type="Proteomes" id="UP000318141">
    <property type="component" value="Unassembled WGS sequence"/>
</dbReference>
<dbReference type="SUPFAM" id="SSF53756">
    <property type="entry name" value="UDP-Glycosyltransferase/glycogen phosphorylase"/>
    <property type="match status" value="1"/>
</dbReference>
<sequence length="424" mass="46169">MRRIALISEHASPLAGPGSVDSGGQNIYVAQLARHLGKRGYPVDVFTRRDKGLLPEAVAMAPNVRVVHVPAGPAVHVPKEQLLPYMNAFGDWIADFMARDRVGYMVLHANFFMSGMAALRAKRTLDLPLVTTFHALGKVRRQHQGSADGFPDSRFDIETQLVRESDCVIAECPQDRHDLMRLYDADPSIIETVPCGFDGDEFSPVPRRQARQQLGWPTHEFSVLQLGRMVPRKGIDNVVRAMGELRRGFGIRARLYVVGGNSDQPSVAATPEIGRLQKIAAEEGVADAVTFVGRRGREQLRLYYSAADVFVTTPWYEPFGITPVEAMACGIPVVGSAVGGIRSTVLNGRTGYLVPPHDPRALAARLARLACDPVLADRMGQAGRRRAHAHFTWAGVAARMEAVYARLAGVTLDAATPAPEVVAA</sequence>
<reference evidence="5 6" key="1">
    <citation type="submission" date="2019-07" db="EMBL/GenBank/DDBJ databases">
        <title>Genome sequencing of lignin-degrading bacterial isolates.</title>
        <authorList>
            <person name="Gladden J."/>
        </authorList>
    </citation>
    <scope>NUCLEOTIDE SEQUENCE [LARGE SCALE GENOMIC DNA]</scope>
    <source>
        <strain evidence="5 6">J11</strain>
    </source>
</reference>
<protein>
    <submittedName>
        <fullName evidence="5">Glycosyltransferase involved in cell wall biosynthesis</fullName>
    </submittedName>
</protein>
<dbReference type="OrthoDB" id="433681at2"/>
<keyword evidence="1" id="KW-0328">Glycosyltransferase</keyword>
<organism evidence="5 6">
    <name type="scientific">Cupriavidus gilardii J11</name>
    <dbReference type="NCBI Taxonomy" id="936133"/>
    <lineage>
        <taxon>Bacteria</taxon>
        <taxon>Pseudomonadati</taxon>
        <taxon>Pseudomonadota</taxon>
        <taxon>Betaproteobacteria</taxon>
        <taxon>Burkholderiales</taxon>
        <taxon>Burkholderiaceae</taxon>
        <taxon>Cupriavidus</taxon>
    </lineage>
</organism>
<proteinExistence type="predicted"/>
<dbReference type="PANTHER" id="PTHR12526">
    <property type="entry name" value="GLYCOSYLTRANSFERASE"/>
    <property type="match status" value="1"/>
</dbReference>
<keyword evidence="2 5" id="KW-0808">Transferase</keyword>
<keyword evidence="6" id="KW-1185">Reference proteome</keyword>
<name>A0A562B9A0_9BURK</name>
<evidence type="ECO:0000256" key="1">
    <source>
        <dbReference type="ARBA" id="ARBA00022676"/>
    </source>
</evidence>
<dbReference type="InterPro" id="IPR028098">
    <property type="entry name" value="Glyco_trans_4-like_N"/>
</dbReference>
<evidence type="ECO:0000256" key="2">
    <source>
        <dbReference type="ARBA" id="ARBA00022679"/>
    </source>
</evidence>
<dbReference type="Pfam" id="PF13439">
    <property type="entry name" value="Glyco_transf_4"/>
    <property type="match status" value="1"/>
</dbReference>
<dbReference type="GO" id="GO:0016757">
    <property type="term" value="F:glycosyltransferase activity"/>
    <property type="evidence" value="ECO:0007669"/>
    <property type="project" value="UniProtKB-KW"/>
</dbReference>